<sequence length="223" mass="23557">MIDKFVPDIDAALEGIGDGATIMVGGFGAVGQPHALVDALGERGLRDLTIIANNAGGDFGGLPKLIAQGAIRKVICSYPRASGKTAFDALYAQDRIELELVPQGTLAERIRAAGAGIPAFFTPTGAGTQLAEGKEIRIINGRPCILETALAAEFALIEAWEADRWGNLTYRRTGRNFNPLMASAATLTIALAHRKRELGAIDPDAVITPGLFVDRIFIAETTS</sequence>
<keyword evidence="2" id="KW-0808">Transferase</keyword>
<dbReference type="RefSeq" id="WP_235705368.1">
    <property type="nucleotide sequence ID" value="NZ_JAKGBZ010000038.1"/>
</dbReference>
<evidence type="ECO:0000256" key="1">
    <source>
        <dbReference type="ARBA" id="ARBA00005612"/>
    </source>
</evidence>
<comment type="similarity">
    <text evidence="1">Belongs to the 3-oxoacid CoA-transferase subunit A family.</text>
</comment>
<dbReference type="InterPro" id="IPR004165">
    <property type="entry name" value="CoA_trans_fam_I"/>
</dbReference>
<dbReference type="PROSITE" id="PS01273">
    <property type="entry name" value="COA_TRANSF_1"/>
    <property type="match status" value="1"/>
</dbReference>
<evidence type="ECO:0000313" key="4">
    <source>
        <dbReference type="Proteomes" id="UP001521209"/>
    </source>
</evidence>
<name>A0ABS9DZA3_9PROT</name>
<dbReference type="SMART" id="SM00882">
    <property type="entry name" value="CoA_trans"/>
    <property type="match status" value="1"/>
</dbReference>
<comment type="caution">
    <text evidence="3">The sequence shown here is derived from an EMBL/GenBank/DDBJ whole genome shotgun (WGS) entry which is preliminary data.</text>
</comment>
<dbReference type="EMBL" id="JAKGBZ010000038">
    <property type="protein sequence ID" value="MCF3948083.1"/>
    <property type="molecule type" value="Genomic_DNA"/>
</dbReference>
<reference evidence="3 4" key="1">
    <citation type="submission" date="2022-01" db="EMBL/GenBank/DDBJ databases">
        <authorList>
            <person name="Won M."/>
            <person name="Kim S.-J."/>
            <person name="Kwon S.-W."/>
        </authorList>
    </citation>
    <scope>NUCLEOTIDE SEQUENCE [LARGE SCALE GENOMIC DNA]</scope>
    <source>
        <strain evidence="3 4">KCTC 23505</strain>
    </source>
</reference>
<dbReference type="SUPFAM" id="SSF100950">
    <property type="entry name" value="NagB/RpiA/CoA transferase-like"/>
    <property type="match status" value="1"/>
</dbReference>
<dbReference type="Proteomes" id="UP001521209">
    <property type="component" value="Unassembled WGS sequence"/>
</dbReference>
<dbReference type="PANTHER" id="PTHR13707">
    <property type="entry name" value="KETOACID-COENZYME A TRANSFERASE"/>
    <property type="match status" value="1"/>
</dbReference>
<proteinExistence type="inferred from homology"/>
<dbReference type="Pfam" id="PF01144">
    <property type="entry name" value="CoA_trans"/>
    <property type="match status" value="1"/>
</dbReference>
<gene>
    <name evidence="3" type="ORF">L2A60_15510</name>
</gene>
<dbReference type="InterPro" id="IPR012792">
    <property type="entry name" value="3-oxoacid_CoA-transf_A"/>
</dbReference>
<dbReference type="InterPro" id="IPR037171">
    <property type="entry name" value="NagB/RpiA_transferase-like"/>
</dbReference>
<keyword evidence="4" id="KW-1185">Reference proteome</keyword>
<accession>A0ABS9DZA3</accession>
<dbReference type="NCBIfam" id="TIGR02429">
    <property type="entry name" value="pcaI_scoA_fam"/>
    <property type="match status" value="1"/>
</dbReference>
<organism evidence="3 4">
    <name type="scientific">Acidiphilium iwatense</name>
    <dbReference type="NCBI Taxonomy" id="768198"/>
    <lineage>
        <taxon>Bacteria</taxon>
        <taxon>Pseudomonadati</taxon>
        <taxon>Pseudomonadota</taxon>
        <taxon>Alphaproteobacteria</taxon>
        <taxon>Acetobacterales</taxon>
        <taxon>Acidocellaceae</taxon>
        <taxon>Acidiphilium</taxon>
    </lineage>
</organism>
<dbReference type="InterPro" id="IPR004163">
    <property type="entry name" value="CoA_transf_BS"/>
</dbReference>
<dbReference type="Gene3D" id="3.40.1080.10">
    <property type="entry name" value="Glutaconate Coenzyme A-transferase"/>
    <property type="match status" value="1"/>
</dbReference>
<protein>
    <submittedName>
        <fullName evidence="3">3-oxoacid CoA-transferase subunit A</fullName>
    </submittedName>
</protein>
<dbReference type="PANTHER" id="PTHR13707:SF60">
    <property type="entry name" value="ACETATE COA-TRANSFERASE SUBUNIT ALPHA"/>
    <property type="match status" value="1"/>
</dbReference>
<evidence type="ECO:0000256" key="2">
    <source>
        <dbReference type="ARBA" id="ARBA00022679"/>
    </source>
</evidence>
<evidence type="ECO:0000313" key="3">
    <source>
        <dbReference type="EMBL" id="MCF3948083.1"/>
    </source>
</evidence>